<protein>
    <recommendedName>
        <fullName evidence="3">Transmembrane protein</fullName>
    </recommendedName>
</protein>
<keyword evidence="1" id="KW-1133">Transmembrane helix</keyword>
<dbReference type="OrthoDB" id="1055148at2759"/>
<organism evidence="2">
    <name type="scientific">Petromyces alliaceus</name>
    <name type="common">Aspergillus alliaceus</name>
    <dbReference type="NCBI Taxonomy" id="209559"/>
    <lineage>
        <taxon>Eukaryota</taxon>
        <taxon>Fungi</taxon>
        <taxon>Dikarya</taxon>
        <taxon>Ascomycota</taxon>
        <taxon>Pezizomycotina</taxon>
        <taxon>Eurotiomycetes</taxon>
        <taxon>Eurotiomycetidae</taxon>
        <taxon>Eurotiales</taxon>
        <taxon>Aspergillaceae</taxon>
        <taxon>Aspergillus</taxon>
        <taxon>Aspergillus subgen. Circumdati</taxon>
    </lineage>
</organism>
<keyword evidence="1" id="KW-0472">Membrane</keyword>
<evidence type="ECO:0008006" key="3">
    <source>
        <dbReference type="Google" id="ProtNLM"/>
    </source>
</evidence>
<feature type="transmembrane region" description="Helical" evidence="1">
    <location>
        <begin position="134"/>
        <end position="156"/>
    </location>
</feature>
<evidence type="ECO:0000313" key="2">
    <source>
        <dbReference type="EMBL" id="KAE8385729.1"/>
    </source>
</evidence>
<gene>
    <name evidence="2" type="ORF">BDV23DRAFT_187953</name>
</gene>
<evidence type="ECO:0000256" key="1">
    <source>
        <dbReference type="SAM" id="Phobius"/>
    </source>
</evidence>
<name>A0A5N7BVF3_PETAA</name>
<dbReference type="EMBL" id="ML735327">
    <property type="protein sequence ID" value="KAE8385729.1"/>
    <property type="molecule type" value="Genomic_DNA"/>
</dbReference>
<accession>A0A5N7BVF3</accession>
<dbReference type="AlphaFoldDB" id="A0A5N7BVF3"/>
<proteinExistence type="predicted"/>
<keyword evidence="1" id="KW-0812">Transmembrane</keyword>
<sequence>MPPNLSRDTPVVGAFRFFFDWKRFCHGSTAASSTRNYGHYLGRHRVVRLFGPKDRKTFFERRDLDLDQGLVSPLTLATKYGVNLFVTFASAVERAGHHPPGRMFLIFGPHFARRCYAPRIWNSYSQTYTRLPPIWWVSWLLNLLHIPVVITMVRLYMMLWRIIRHREQHQKRGDPKNEGILQHLVEKGRSTREILKIIPPMRIIEKRAGFAITFKHRVMLC</sequence>
<dbReference type="Proteomes" id="UP000326877">
    <property type="component" value="Unassembled WGS sequence"/>
</dbReference>
<reference evidence="2" key="1">
    <citation type="submission" date="2019-04" db="EMBL/GenBank/DDBJ databases">
        <title>Friends and foes A comparative genomics studyof 23 Aspergillus species from section Flavi.</title>
        <authorList>
            <consortium name="DOE Joint Genome Institute"/>
            <person name="Kjaerbolling I."/>
            <person name="Vesth T."/>
            <person name="Frisvad J.C."/>
            <person name="Nybo J.L."/>
            <person name="Theobald S."/>
            <person name="Kildgaard S."/>
            <person name="Isbrandt T."/>
            <person name="Kuo A."/>
            <person name="Sato A."/>
            <person name="Lyhne E.K."/>
            <person name="Kogle M.E."/>
            <person name="Wiebenga A."/>
            <person name="Kun R.S."/>
            <person name="Lubbers R.J."/>
            <person name="Makela M.R."/>
            <person name="Barry K."/>
            <person name="Chovatia M."/>
            <person name="Clum A."/>
            <person name="Daum C."/>
            <person name="Haridas S."/>
            <person name="He G."/>
            <person name="LaButti K."/>
            <person name="Lipzen A."/>
            <person name="Mondo S."/>
            <person name="Riley R."/>
            <person name="Salamov A."/>
            <person name="Simmons B.A."/>
            <person name="Magnuson J.K."/>
            <person name="Henrissat B."/>
            <person name="Mortensen U.H."/>
            <person name="Larsen T.O."/>
            <person name="Devries R.P."/>
            <person name="Grigoriev I.V."/>
            <person name="Machida M."/>
            <person name="Baker S.E."/>
            <person name="Andersen M.R."/>
        </authorList>
    </citation>
    <scope>NUCLEOTIDE SEQUENCE [LARGE SCALE GENOMIC DNA]</scope>
    <source>
        <strain evidence="2">IBT 14317</strain>
    </source>
</reference>